<keyword evidence="1" id="KW-0812">Transmembrane</keyword>
<dbReference type="AlphaFoldDB" id="L8JNF6"/>
<keyword evidence="1" id="KW-1133">Transmembrane helix</keyword>
<gene>
    <name evidence="2" type="ORF">C900_04695</name>
</gene>
<proteinExistence type="predicted"/>
<evidence type="ECO:0000256" key="1">
    <source>
        <dbReference type="SAM" id="Phobius"/>
    </source>
</evidence>
<feature type="transmembrane region" description="Helical" evidence="1">
    <location>
        <begin position="91"/>
        <end position="113"/>
    </location>
</feature>
<protein>
    <submittedName>
        <fullName evidence="2">Uncharacterized protein</fullName>
    </submittedName>
</protein>
<feature type="transmembrane region" description="Helical" evidence="1">
    <location>
        <begin position="165"/>
        <end position="185"/>
    </location>
</feature>
<comment type="caution">
    <text evidence="2">The sequence shown here is derived from an EMBL/GenBank/DDBJ whole genome shotgun (WGS) entry which is preliminary data.</text>
</comment>
<dbReference type="STRING" id="1237149.C900_04695"/>
<dbReference type="Proteomes" id="UP000011135">
    <property type="component" value="Unassembled WGS sequence"/>
</dbReference>
<feature type="transmembrane region" description="Helical" evidence="1">
    <location>
        <begin position="20"/>
        <end position="44"/>
    </location>
</feature>
<sequence length="227" mass="27456">MKIFILLSYYKRLIFRNPKLYFYFITSFIVYFIVVGMLIFLQTVETLNLYFHRLLIFSYIFQFYYNHLYYGLGWESSFRHFVAFQIRMKNIIYMYIFLNLSYFVFSFILIKAVSLTPWLIVDYSIFNIIILYFIIPNLLFLIVFPLLTIYVDLFNSKKGLVIHKFYGFPLLVLTIAFPAMFQYLWSNFSVGPELISCLSIVFTIIVISRFSRIVKFWEDRLLQIKAE</sequence>
<feature type="transmembrane region" description="Helical" evidence="1">
    <location>
        <begin position="191"/>
        <end position="210"/>
    </location>
</feature>
<keyword evidence="1" id="KW-0472">Membrane</keyword>
<accession>L8JNF6</accession>
<reference evidence="2 3" key="1">
    <citation type="submission" date="2012-12" db="EMBL/GenBank/DDBJ databases">
        <title>Genome assembly of Fulvivirga imtechensis AK7.</title>
        <authorList>
            <person name="Nupur N."/>
            <person name="Khatri I."/>
            <person name="Kumar R."/>
            <person name="Subramanian S."/>
            <person name="Pinnaka A."/>
        </authorList>
    </citation>
    <scope>NUCLEOTIDE SEQUENCE [LARGE SCALE GENOMIC DNA]</scope>
    <source>
        <strain evidence="2 3">AK7</strain>
    </source>
</reference>
<evidence type="ECO:0000313" key="2">
    <source>
        <dbReference type="EMBL" id="ELR69718.1"/>
    </source>
</evidence>
<name>L8JNF6_9BACT</name>
<dbReference type="EMBL" id="AMZN01000069">
    <property type="protein sequence ID" value="ELR69718.1"/>
    <property type="molecule type" value="Genomic_DNA"/>
</dbReference>
<feature type="transmembrane region" description="Helical" evidence="1">
    <location>
        <begin position="125"/>
        <end position="153"/>
    </location>
</feature>
<evidence type="ECO:0000313" key="3">
    <source>
        <dbReference type="Proteomes" id="UP000011135"/>
    </source>
</evidence>
<keyword evidence="3" id="KW-1185">Reference proteome</keyword>
<feature type="transmembrane region" description="Helical" evidence="1">
    <location>
        <begin position="50"/>
        <end position="70"/>
    </location>
</feature>
<organism evidence="2 3">
    <name type="scientific">Fulvivirga imtechensis AK7</name>
    <dbReference type="NCBI Taxonomy" id="1237149"/>
    <lineage>
        <taxon>Bacteria</taxon>
        <taxon>Pseudomonadati</taxon>
        <taxon>Bacteroidota</taxon>
        <taxon>Cytophagia</taxon>
        <taxon>Cytophagales</taxon>
        <taxon>Fulvivirgaceae</taxon>
        <taxon>Fulvivirga</taxon>
    </lineage>
</organism>